<proteinExistence type="predicted"/>
<reference evidence="3 4" key="1">
    <citation type="submission" date="2019-02" db="EMBL/GenBank/DDBJ databases">
        <title>Sequencing the genomes of 1000 actinobacteria strains.</title>
        <authorList>
            <person name="Klenk H.-P."/>
        </authorList>
    </citation>
    <scope>NUCLEOTIDE SEQUENCE [LARGE SCALE GENOMIC DNA]</scope>
    <source>
        <strain evidence="3 4">DSM 18319</strain>
    </source>
</reference>
<gene>
    <name evidence="3" type="ORF">EV379_1701</name>
</gene>
<sequence length="243" mass="25846">MGPDWLVLIGVVIIVVGFLLKLDVIAVVIVAAIATALVSGLSFPEILELIGKAWTDNRAVSLFLLTLPMIALSERYGLKEQAIVLINRLQALTPGRFLTMYTVLRQLTGIFGIRISGMVQFVRPIVHPMTAAAAARQAEVSPANEEKIKAESALSENIGNFFGQNGFVAASGVLLIVGTLDSLGYPVSPEQIAFASLPMIGIAAVVAAIHFWLFDRKLRRGGPPKPPVPSDPAAPSSEGASHE</sequence>
<keyword evidence="2" id="KW-0472">Membrane</keyword>
<feature type="transmembrane region" description="Helical" evidence="2">
    <location>
        <begin position="59"/>
        <end position="78"/>
    </location>
</feature>
<dbReference type="EMBL" id="SHLC01000001">
    <property type="protein sequence ID" value="RZU65369.1"/>
    <property type="molecule type" value="Genomic_DNA"/>
</dbReference>
<comment type="caution">
    <text evidence="3">The sequence shown here is derived from an EMBL/GenBank/DDBJ whole genome shotgun (WGS) entry which is preliminary data.</text>
</comment>
<feature type="transmembrane region" description="Helical" evidence="2">
    <location>
        <begin position="161"/>
        <end position="180"/>
    </location>
</feature>
<feature type="compositionally biased region" description="Pro residues" evidence="1">
    <location>
        <begin position="223"/>
        <end position="232"/>
    </location>
</feature>
<feature type="transmembrane region" description="Helical" evidence="2">
    <location>
        <begin position="192"/>
        <end position="214"/>
    </location>
</feature>
<keyword evidence="4" id="KW-1185">Reference proteome</keyword>
<evidence type="ECO:0000313" key="3">
    <source>
        <dbReference type="EMBL" id="RZU65369.1"/>
    </source>
</evidence>
<feature type="region of interest" description="Disordered" evidence="1">
    <location>
        <begin position="220"/>
        <end position="243"/>
    </location>
</feature>
<dbReference type="RefSeq" id="WP_130505738.1">
    <property type="nucleotide sequence ID" value="NZ_SHLC01000001.1"/>
</dbReference>
<protein>
    <submittedName>
        <fullName evidence="3">Putative membrane protein</fullName>
    </submittedName>
</protein>
<accession>A0A4Q8AN50</accession>
<dbReference type="Pfam" id="PF06149">
    <property type="entry name" value="DUF969"/>
    <property type="match status" value="1"/>
</dbReference>
<dbReference type="Proteomes" id="UP000291483">
    <property type="component" value="Unassembled WGS sequence"/>
</dbReference>
<organism evidence="3 4">
    <name type="scientific">Microterricola gilva</name>
    <dbReference type="NCBI Taxonomy" id="393267"/>
    <lineage>
        <taxon>Bacteria</taxon>
        <taxon>Bacillati</taxon>
        <taxon>Actinomycetota</taxon>
        <taxon>Actinomycetes</taxon>
        <taxon>Micrococcales</taxon>
        <taxon>Microbacteriaceae</taxon>
        <taxon>Microterricola</taxon>
    </lineage>
</organism>
<evidence type="ECO:0000256" key="1">
    <source>
        <dbReference type="SAM" id="MobiDB-lite"/>
    </source>
</evidence>
<keyword evidence="2" id="KW-1133">Transmembrane helix</keyword>
<name>A0A4Q8AN50_9MICO</name>
<evidence type="ECO:0000256" key="2">
    <source>
        <dbReference type="SAM" id="Phobius"/>
    </source>
</evidence>
<dbReference type="OrthoDB" id="80065at2"/>
<keyword evidence="2" id="KW-0812">Transmembrane</keyword>
<feature type="transmembrane region" description="Helical" evidence="2">
    <location>
        <begin position="7"/>
        <end position="39"/>
    </location>
</feature>
<dbReference type="AlphaFoldDB" id="A0A4Q8AN50"/>
<evidence type="ECO:0000313" key="4">
    <source>
        <dbReference type="Proteomes" id="UP000291483"/>
    </source>
</evidence>
<dbReference type="InterPro" id="IPR010374">
    <property type="entry name" value="DUF969"/>
</dbReference>